<evidence type="ECO:0000313" key="2">
    <source>
        <dbReference type="Proteomes" id="UP000276133"/>
    </source>
</evidence>
<accession>A0A3M7QDV1</accession>
<dbReference type="AlphaFoldDB" id="A0A3M7QDV1"/>
<name>A0A3M7QDV1_BRAPC</name>
<protein>
    <submittedName>
        <fullName evidence="1">Uncharacterized protein</fullName>
    </submittedName>
</protein>
<gene>
    <name evidence="1" type="ORF">BpHYR1_046574</name>
</gene>
<keyword evidence="2" id="KW-1185">Reference proteome</keyword>
<proteinExistence type="predicted"/>
<sequence length="72" mass="9026">MNSIISILEEILVKHPWYSNFTLHLCKLDDQNYWYLLFFVRYLFQIKERKKNKKINQNKNKKSFIKKNIRNF</sequence>
<dbReference type="Proteomes" id="UP000276133">
    <property type="component" value="Unassembled WGS sequence"/>
</dbReference>
<comment type="caution">
    <text evidence="1">The sequence shown here is derived from an EMBL/GenBank/DDBJ whole genome shotgun (WGS) entry which is preliminary data.</text>
</comment>
<dbReference type="EMBL" id="REGN01006444">
    <property type="protein sequence ID" value="RNA09560.1"/>
    <property type="molecule type" value="Genomic_DNA"/>
</dbReference>
<evidence type="ECO:0000313" key="1">
    <source>
        <dbReference type="EMBL" id="RNA09560.1"/>
    </source>
</evidence>
<reference evidence="1 2" key="1">
    <citation type="journal article" date="2018" name="Sci. Rep.">
        <title>Genomic signatures of local adaptation to the degree of environmental predictability in rotifers.</title>
        <authorList>
            <person name="Franch-Gras L."/>
            <person name="Hahn C."/>
            <person name="Garcia-Roger E.M."/>
            <person name="Carmona M.J."/>
            <person name="Serra M."/>
            <person name="Gomez A."/>
        </authorList>
    </citation>
    <scope>NUCLEOTIDE SEQUENCE [LARGE SCALE GENOMIC DNA]</scope>
    <source>
        <strain evidence="1">HYR1</strain>
    </source>
</reference>
<organism evidence="1 2">
    <name type="scientific">Brachionus plicatilis</name>
    <name type="common">Marine rotifer</name>
    <name type="synonym">Brachionus muelleri</name>
    <dbReference type="NCBI Taxonomy" id="10195"/>
    <lineage>
        <taxon>Eukaryota</taxon>
        <taxon>Metazoa</taxon>
        <taxon>Spiralia</taxon>
        <taxon>Gnathifera</taxon>
        <taxon>Rotifera</taxon>
        <taxon>Eurotatoria</taxon>
        <taxon>Monogononta</taxon>
        <taxon>Pseudotrocha</taxon>
        <taxon>Ploima</taxon>
        <taxon>Brachionidae</taxon>
        <taxon>Brachionus</taxon>
    </lineage>
</organism>